<proteinExistence type="predicted"/>
<dbReference type="EMBL" id="BARW01006922">
    <property type="protein sequence ID" value="GAI82534.1"/>
    <property type="molecule type" value="Genomic_DNA"/>
</dbReference>
<sequence length="110" mass="13156">EDVIEIFGAKIEKKILYSVMAPILGLIMGYLFLQRKRMRLHSFQKEIRKINDIRELDSYYYLKIRKAIEKEKLSPQQVNILNEDLNRRRGELGSKIQPQTFMQPQYSSQH</sequence>
<gene>
    <name evidence="2" type="ORF">S12H4_14516</name>
</gene>
<dbReference type="AlphaFoldDB" id="X1TR88"/>
<organism evidence="2">
    <name type="scientific">marine sediment metagenome</name>
    <dbReference type="NCBI Taxonomy" id="412755"/>
    <lineage>
        <taxon>unclassified sequences</taxon>
        <taxon>metagenomes</taxon>
        <taxon>ecological metagenomes</taxon>
    </lineage>
</organism>
<feature type="non-terminal residue" evidence="2">
    <location>
        <position position="1"/>
    </location>
</feature>
<reference evidence="2" key="1">
    <citation type="journal article" date="2014" name="Front. Microbiol.">
        <title>High frequency of phylogenetically diverse reductive dehalogenase-homologous genes in deep subseafloor sedimentary metagenomes.</title>
        <authorList>
            <person name="Kawai M."/>
            <person name="Futagami T."/>
            <person name="Toyoda A."/>
            <person name="Takaki Y."/>
            <person name="Nishi S."/>
            <person name="Hori S."/>
            <person name="Arai W."/>
            <person name="Tsubouchi T."/>
            <person name="Morono Y."/>
            <person name="Uchiyama I."/>
            <person name="Ito T."/>
            <person name="Fujiyama A."/>
            <person name="Inagaki F."/>
            <person name="Takami H."/>
        </authorList>
    </citation>
    <scope>NUCLEOTIDE SEQUENCE</scope>
    <source>
        <strain evidence="2">Expedition CK06-06</strain>
    </source>
</reference>
<protein>
    <submittedName>
        <fullName evidence="2">Uncharacterized protein</fullName>
    </submittedName>
</protein>
<evidence type="ECO:0000313" key="2">
    <source>
        <dbReference type="EMBL" id="GAI82534.1"/>
    </source>
</evidence>
<name>X1TR88_9ZZZZ</name>
<keyword evidence="1" id="KW-0812">Transmembrane</keyword>
<evidence type="ECO:0000256" key="1">
    <source>
        <dbReference type="SAM" id="Phobius"/>
    </source>
</evidence>
<keyword evidence="1" id="KW-1133">Transmembrane helix</keyword>
<accession>X1TR88</accession>
<comment type="caution">
    <text evidence="2">The sequence shown here is derived from an EMBL/GenBank/DDBJ whole genome shotgun (WGS) entry which is preliminary data.</text>
</comment>
<keyword evidence="1" id="KW-0472">Membrane</keyword>
<feature type="transmembrane region" description="Helical" evidence="1">
    <location>
        <begin position="15"/>
        <end position="33"/>
    </location>
</feature>